<dbReference type="HAMAP" id="MF_00031">
    <property type="entry name" value="DNA_HJ_migration_RuvA"/>
    <property type="match status" value="1"/>
</dbReference>
<evidence type="ECO:0000256" key="6">
    <source>
        <dbReference type="HAMAP-Rule" id="MF_00031"/>
    </source>
</evidence>
<dbReference type="GO" id="GO:0006281">
    <property type="term" value="P:DNA repair"/>
    <property type="evidence" value="ECO:0007669"/>
    <property type="project" value="UniProtKB-UniRule"/>
</dbReference>
<keyword evidence="8" id="KW-0547">Nucleotide-binding</keyword>
<keyword evidence="2 6" id="KW-0227">DNA damage</keyword>
<protein>
    <recommendedName>
        <fullName evidence="6">Holliday junction branch migration complex subunit RuvA</fullName>
    </recommendedName>
</protein>
<dbReference type="GO" id="GO:0005737">
    <property type="term" value="C:cytoplasm"/>
    <property type="evidence" value="ECO:0007669"/>
    <property type="project" value="UniProtKB-SubCell"/>
</dbReference>
<dbReference type="Gene3D" id="1.10.150.20">
    <property type="entry name" value="5' to 3' exonuclease, C-terminal subdomain"/>
    <property type="match status" value="1"/>
</dbReference>
<dbReference type="InterPro" id="IPR013849">
    <property type="entry name" value="DNA_helicase_Holl-junc_RuvA_I"/>
</dbReference>
<reference evidence="8 9" key="1">
    <citation type="journal article" date="2014" name="ISME J.">
        <title>Ecophysiology of Thioploca ingrica as revealed by the complete genome sequence supplemented with proteomic evidence.</title>
        <authorList>
            <person name="Kojima H."/>
            <person name="Ogura Y."/>
            <person name="Yamamoto N."/>
            <person name="Togashi T."/>
            <person name="Mori H."/>
            <person name="Watanabe T."/>
            <person name="Nemoto F."/>
            <person name="Kurokawa K."/>
            <person name="Hayashi T."/>
            <person name="Fukui M."/>
        </authorList>
    </citation>
    <scope>NUCLEOTIDE SEQUENCE [LARGE SCALE GENOMIC DNA]</scope>
</reference>
<dbReference type="InterPro" id="IPR010994">
    <property type="entry name" value="RuvA_2-like"/>
</dbReference>
<dbReference type="InterPro" id="IPR036267">
    <property type="entry name" value="RuvA_C_sf"/>
</dbReference>
<keyword evidence="8" id="KW-0067">ATP-binding</keyword>
<feature type="region of interest" description="Domain II" evidence="6">
    <location>
        <begin position="65"/>
        <end position="142"/>
    </location>
</feature>
<organism evidence="8 9">
    <name type="scientific">Thioploca ingrica</name>
    <dbReference type="NCBI Taxonomy" id="40754"/>
    <lineage>
        <taxon>Bacteria</taxon>
        <taxon>Pseudomonadati</taxon>
        <taxon>Pseudomonadota</taxon>
        <taxon>Gammaproteobacteria</taxon>
        <taxon>Thiotrichales</taxon>
        <taxon>Thiotrichaceae</taxon>
        <taxon>Thioploca</taxon>
    </lineage>
</organism>
<feature type="domain" description="Helix-hairpin-helix DNA-binding motif class 1" evidence="7">
    <location>
        <begin position="108"/>
        <end position="127"/>
    </location>
</feature>
<dbReference type="Gene3D" id="1.10.8.10">
    <property type="entry name" value="DNA helicase RuvA subunit, C-terminal domain"/>
    <property type="match status" value="1"/>
</dbReference>
<dbReference type="OrthoDB" id="5293449at2"/>
<gene>
    <name evidence="6" type="primary">ruvA</name>
    <name evidence="8" type="ORF">THII_0514</name>
</gene>
<keyword evidence="4 6" id="KW-0233">DNA recombination</keyword>
<feature type="region of interest" description="Domain III" evidence="6">
    <location>
        <begin position="155"/>
        <end position="198"/>
    </location>
</feature>
<dbReference type="SMART" id="SM00278">
    <property type="entry name" value="HhH1"/>
    <property type="match status" value="2"/>
</dbReference>
<keyword evidence="3 6" id="KW-0238">DNA-binding</keyword>
<evidence type="ECO:0000256" key="5">
    <source>
        <dbReference type="ARBA" id="ARBA00023204"/>
    </source>
</evidence>
<dbReference type="Pfam" id="PF14520">
    <property type="entry name" value="HHH_5"/>
    <property type="match status" value="1"/>
</dbReference>
<feature type="region of interest" description="Flexible linker" evidence="6">
    <location>
        <begin position="143"/>
        <end position="155"/>
    </location>
</feature>
<dbReference type="SUPFAM" id="SSF50249">
    <property type="entry name" value="Nucleic acid-binding proteins"/>
    <property type="match status" value="1"/>
</dbReference>
<dbReference type="GO" id="GO:0000400">
    <property type="term" value="F:four-way junction DNA binding"/>
    <property type="evidence" value="ECO:0007669"/>
    <property type="project" value="UniProtKB-UniRule"/>
</dbReference>
<dbReference type="STRING" id="40754.THII_0514"/>
<dbReference type="SUPFAM" id="SSF46929">
    <property type="entry name" value="DNA helicase RuvA subunit, C-terminal domain"/>
    <property type="match status" value="1"/>
</dbReference>
<dbReference type="GO" id="GO:0009378">
    <property type="term" value="F:four-way junction helicase activity"/>
    <property type="evidence" value="ECO:0007669"/>
    <property type="project" value="InterPro"/>
</dbReference>
<evidence type="ECO:0000313" key="8">
    <source>
        <dbReference type="EMBL" id="BAP54811.1"/>
    </source>
</evidence>
<dbReference type="InterPro" id="IPR003583">
    <property type="entry name" value="Hlx-hairpin-Hlx_DNA-bd_motif"/>
</dbReference>
<dbReference type="EMBL" id="AP014633">
    <property type="protein sequence ID" value="BAP54811.1"/>
    <property type="molecule type" value="Genomic_DNA"/>
</dbReference>
<name>A0A090BUB4_9GAMM</name>
<dbReference type="Pfam" id="PF01330">
    <property type="entry name" value="RuvA_N"/>
    <property type="match status" value="1"/>
</dbReference>
<proteinExistence type="inferred from homology"/>
<dbReference type="NCBIfam" id="TIGR00084">
    <property type="entry name" value="ruvA"/>
    <property type="match status" value="1"/>
</dbReference>
<dbReference type="Pfam" id="PF07499">
    <property type="entry name" value="RuvA_C"/>
    <property type="match status" value="1"/>
</dbReference>
<dbReference type="InterPro" id="IPR012340">
    <property type="entry name" value="NA-bd_OB-fold"/>
</dbReference>
<dbReference type="Gene3D" id="2.40.50.140">
    <property type="entry name" value="Nucleic acid-binding proteins"/>
    <property type="match status" value="1"/>
</dbReference>
<comment type="function">
    <text evidence="6">The RuvA-RuvB-RuvC complex processes Holliday junction (HJ) DNA during genetic recombination and DNA repair, while the RuvA-RuvB complex plays an important role in the rescue of blocked DNA replication forks via replication fork reversal (RFR). RuvA specifically binds to HJ cruciform DNA, conferring on it an open structure. The RuvB hexamer acts as an ATP-dependent pump, pulling dsDNA into and through the RuvAB complex. HJ branch migration allows RuvC to scan DNA until it finds its consensus sequence, where it cleaves and resolves the cruciform DNA.</text>
</comment>
<evidence type="ECO:0000256" key="3">
    <source>
        <dbReference type="ARBA" id="ARBA00023125"/>
    </source>
</evidence>
<evidence type="ECO:0000256" key="1">
    <source>
        <dbReference type="ARBA" id="ARBA00022490"/>
    </source>
</evidence>
<dbReference type="InterPro" id="IPR011114">
    <property type="entry name" value="RuvA_C"/>
</dbReference>
<comment type="subcellular location">
    <subcellularLocation>
        <location evidence="6">Cytoplasm</location>
    </subcellularLocation>
</comment>
<sequence length="198" mass="21825">MINHLHGLLVEKQPPLLVIDVQGVGYEVLAPLSTFERLPDLNQTVKLLTHLSVREDTQVLYGFSNDAERSLFRTLIRVNGVGPKLALSILSTMDLTGFVQCVHDHNIQRLTRIPGVGKKTAERLVIEMRDRLANWSTNQSSTTTSPRTLGIISPVDDAISALIALGYKPQEASRWVHAVAEDGLTSEALIRRALQSAV</sequence>
<dbReference type="GO" id="GO:0048476">
    <property type="term" value="C:Holliday junction resolvase complex"/>
    <property type="evidence" value="ECO:0007669"/>
    <property type="project" value="UniProtKB-UniRule"/>
</dbReference>
<comment type="similarity">
    <text evidence="6">Belongs to the RuvA family.</text>
</comment>
<dbReference type="CDD" id="cd14332">
    <property type="entry name" value="UBA_RuvA_C"/>
    <property type="match status" value="1"/>
</dbReference>
<keyword evidence="8" id="KW-0347">Helicase</keyword>
<dbReference type="Proteomes" id="UP000031623">
    <property type="component" value="Chromosome"/>
</dbReference>
<dbReference type="SUPFAM" id="SSF47781">
    <property type="entry name" value="RuvA domain 2-like"/>
    <property type="match status" value="1"/>
</dbReference>
<dbReference type="GO" id="GO:0006310">
    <property type="term" value="P:DNA recombination"/>
    <property type="evidence" value="ECO:0007669"/>
    <property type="project" value="UniProtKB-UniRule"/>
</dbReference>
<comment type="subunit">
    <text evidence="6">Homotetramer. Forms an RuvA(8)-RuvB(12)-Holliday junction (HJ) complex. HJ DNA is sandwiched between 2 RuvA tetramers; dsDNA enters through RuvA and exits via RuvB. An RuvB hexamer assembles on each DNA strand where it exits the tetramer. Each RuvB hexamer is contacted by two RuvA subunits (via domain III) on 2 adjacent RuvB subunits; this complex drives branch migration. In the full resolvosome a probable DNA-RuvA(4)-RuvB(12)-RuvC(2) complex forms which resolves the HJ.</text>
</comment>
<dbReference type="GO" id="GO:0009379">
    <property type="term" value="C:Holliday junction helicase complex"/>
    <property type="evidence" value="ECO:0007669"/>
    <property type="project" value="InterPro"/>
</dbReference>
<evidence type="ECO:0000256" key="4">
    <source>
        <dbReference type="ARBA" id="ARBA00023172"/>
    </source>
</evidence>
<keyword evidence="9" id="KW-1185">Reference proteome</keyword>
<evidence type="ECO:0000313" key="9">
    <source>
        <dbReference type="Proteomes" id="UP000031623"/>
    </source>
</evidence>
<dbReference type="HOGENOM" id="CLU_087936_0_0_6"/>
<keyword evidence="1 6" id="KW-0963">Cytoplasm</keyword>
<accession>A0A090BUB4</accession>
<dbReference type="GO" id="GO:0005524">
    <property type="term" value="F:ATP binding"/>
    <property type="evidence" value="ECO:0007669"/>
    <property type="project" value="InterPro"/>
</dbReference>
<keyword evidence="8" id="KW-0378">Hydrolase</keyword>
<evidence type="ECO:0000259" key="7">
    <source>
        <dbReference type="SMART" id="SM00278"/>
    </source>
</evidence>
<dbReference type="InterPro" id="IPR000085">
    <property type="entry name" value="RuvA"/>
</dbReference>
<keyword evidence="5 6" id="KW-0234">DNA repair</keyword>
<dbReference type="KEGG" id="tig:THII_0514"/>
<comment type="domain">
    <text evidence="6">Has three domains with a flexible linker between the domains II and III and assumes an 'L' shape. Domain III is highly mobile and contacts RuvB.</text>
</comment>
<feature type="region of interest" description="Domain I" evidence="6">
    <location>
        <begin position="1"/>
        <end position="64"/>
    </location>
</feature>
<feature type="domain" description="Helix-hairpin-helix DNA-binding motif class 1" evidence="7">
    <location>
        <begin position="73"/>
        <end position="92"/>
    </location>
</feature>
<evidence type="ECO:0000256" key="2">
    <source>
        <dbReference type="ARBA" id="ARBA00022763"/>
    </source>
</evidence>
<dbReference type="AlphaFoldDB" id="A0A090BUB4"/>